<reference evidence="8" key="1">
    <citation type="submission" date="2016-10" db="EMBL/GenBank/DDBJ databases">
        <authorList>
            <person name="Varghese N."/>
            <person name="Submissions S."/>
        </authorList>
    </citation>
    <scope>NUCLEOTIDE SEQUENCE [LARGE SCALE GENOMIC DNA]</scope>
    <source>
        <strain evidence="8">DSM 23920</strain>
    </source>
</reference>
<protein>
    <recommendedName>
        <fullName evidence="5">Flavin prenyltransferase UbiX</fullName>
        <ecNumber evidence="5">2.5.1.129</ecNumber>
    </recommendedName>
</protein>
<comment type="function">
    <text evidence="5">Flavin prenyltransferase that catalyzes the synthesis of the prenylated FMN cofactor (prenyl-FMN) for 4-hydroxy-3-polyprenylbenzoic acid decarboxylase UbiD. The prenyltransferase is metal-independent and links a dimethylallyl moiety from dimethylallyl monophosphate (DMAP) to the flavin N5 and C6 atoms of FMN.</text>
</comment>
<evidence type="ECO:0000259" key="6">
    <source>
        <dbReference type="Pfam" id="PF02441"/>
    </source>
</evidence>
<sequence length="192" mass="21338">MNHRIVVAVTGASGSIYARQLLQKLHAAADQLEEVAVVMTENAKTVWETELQDQGYKDLPFRFYKQQDFMAPFASGSGRFNTMIICPCSMGTLGRIATGISNDLITRAADVVLKERRKLICVVRETPYHLIHIKNMEAVTAAGGIICPATPSFYSLPKNLEEMAATVVDRIIDLAGIEQKTYRWGSENKNED</sequence>
<dbReference type="InterPro" id="IPR004507">
    <property type="entry name" value="UbiX-like"/>
</dbReference>
<dbReference type="NCBIfam" id="NF004685">
    <property type="entry name" value="PRK06029.1"/>
    <property type="match status" value="1"/>
</dbReference>
<dbReference type="NCBIfam" id="TIGR00421">
    <property type="entry name" value="ubiX_pad"/>
    <property type="match status" value="1"/>
</dbReference>
<feature type="binding site" evidence="5">
    <location>
        <position position="154"/>
    </location>
    <ligand>
        <name>dimethylallyl phosphate</name>
        <dbReference type="ChEBI" id="CHEBI:88052"/>
    </ligand>
</feature>
<feature type="binding site" evidence="5">
    <location>
        <begin position="11"/>
        <end position="13"/>
    </location>
    <ligand>
        <name>FMN</name>
        <dbReference type="ChEBI" id="CHEBI:58210"/>
    </ligand>
</feature>
<evidence type="ECO:0000256" key="4">
    <source>
        <dbReference type="ARBA" id="ARBA00022679"/>
    </source>
</evidence>
<feature type="binding site" evidence="5">
    <location>
        <begin position="89"/>
        <end position="92"/>
    </location>
    <ligand>
        <name>FMN</name>
        <dbReference type="ChEBI" id="CHEBI:58210"/>
    </ligand>
</feature>
<dbReference type="Gene3D" id="3.40.50.1950">
    <property type="entry name" value="Flavin prenyltransferase-like"/>
    <property type="match status" value="1"/>
</dbReference>
<name>A0A1H4BIS5_9BACT</name>
<evidence type="ECO:0000256" key="5">
    <source>
        <dbReference type="HAMAP-Rule" id="MF_01984"/>
    </source>
</evidence>
<keyword evidence="1 5" id="KW-0637">Prenyltransferase</keyword>
<evidence type="ECO:0000256" key="1">
    <source>
        <dbReference type="ARBA" id="ARBA00022602"/>
    </source>
</evidence>
<gene>
    <name evidence="5" type="primary">ubiX</name>
    <name evidence="7" type="ORF">SAMN05660909_02094</name>
</gene>
<dbReference type="InterPro" id="IPR036551">
    <property type="entry name" value="Flavin_trans-like"/>
</dbReference>
<keyword evidence="4 5" id="KW-0808">Transferase</keyword>
<dbReference type="GO" id="GO:0106141">
    <property type="term" value="F:flavin prenyltransferase activity"/>
    <property type="evidence" value="ECO:0007669"/>
    <property type="project" value="UniProtKB-EC"/>
</dbReference>
<dbReference type="InterPro" id="IPR003382">
    <property type="entry name" value="Flavoprotein"/>
</dbReference>
<feature type="domain" description="Flavoprotein" evidence="6">
    <location>
        <begin position="4"/>
        <end position="174"/>
    </location>
</feature>
<dbReference type="SUPFAM" id="SSF52507">
    <property type="entry name" value="Homo-oligomeric flavin-containing Cys decarboxylases, HFCD"/>
    <property type="match status" value="1"/>
</dbReference>
<comment type="catalytic activity">
    <reaction evidence="5">
        <text>dimethylallyl phosphate + FMNH2 = prenylated FMNH2 + phosphate</text>
        <dbReference type="Rhea" id="RHEA:37743"/>
        <dbReference type="ChEBI" id="CHEBI:43474"/>
        <dbReference type="ChEBI" id="CHEBI:57618"/>
        <dbReference type="ChEBI" id="CHEBI:87467"/>
        <dbReference type="ChEBI" id="CHEBI:88052"/>
        <dbReference type="EC" id="2.5.1.129"/>
    </reaction>
</comment>
<accession>A0A1H4BIS5</accession>
<keyword evidence="2 5" id="KW-0285">Flavoprotein</keyword>
<dbReference type="OrthoDB" id="9781577at2"/>
<feature type="binding site" evidence="5">
    <location>
        <position position="124"/>
    </location>
    <ligand>
        <name>FMN</name>
        <dbReference type="ChEBI" id="CHEBI:58210"/>
    </ligand>
</feature>
<dbReference type="EC" id="2.5.1.129" evidence="5"/>
<evidence type="ECO:0000256" key="2">
    <source>
        <dbReference type="ARBA" id="ARBA00022630"/>
    </source>
</evidence>
<dbReference type="Proteomes" id="UP000199656">
    <property type="component" value="Unassembled WGS sequence"/>
</dbReference>
<dbReference type="EMBL" id="FNRL01000008">
    <property type="protein sequence ID" value="SEA48059.1"/>
    <property type="molecule type" value="Genomic_DNA"/>
</dbReference>
<keyword evidence="3 5" id="KW-0288">FMN</keyword>
<organism evidence="7 8">
    <name type="scientific">Chitinophaga terrae</name>
    <name type="common">ex Kim and Jung 2007</name>
    <dbReference type="NCBI Taxonomy" id="408074"/>
    <lineage>
        <taxon>Bacteria</taxon>
        <taxon>Pseudomonadati</taxon>
        <taxon>Bacteroidota</taxon>
        <taxon>Chitinophagia</taxon>
        <taxon>Chitinophagales</taxon>
        <taxon>Chitinophagaceae</taxon>
        <taxon>Chitinophaga</taxon>
    </lineage>
</organism>
<comment type="caution">
    <text evidence="5">Lacks conserved residue(s) required for the propagation of feature annotation.</text>
</comment>
<dbReference type="HAMAP" id="MF_01984">
    <property type="entry name" value="ubiX_pad"/>
    <property type="match status" value="1"/>
</dbReference>
<dbReference type="AlphaFoldDB" id="A0A1H4BIS5"/>
<comment type="similarity">
    <text evidence="5">Belongs to the UbiX/PAD1 family.</text>
</comment>
<keyword evidence="8" id="KW-1185">Reference proteome</keyword>
<dbReference type="Pfam" id="PF02441">
    <property type="entry name" value="Flavoprotein"/>
    <property type="match status" value="1"/>
</dbReference>
<evidence type="ECO:0000313" key="7">
    <source>
        <dbReference type="EMBL" id="SEA48059.1"/>
    </source>
</evidence>
<feature type="binding site" evidence="5">
    <location>
        <position position="170"/>
    </location>
    <ligand>
        <name>dimethylallyl phosphate</name>
        <dbReference type="ChEBI" id="CHEBI:88052"/>
    </ligand>
</feature>
<evidence type="ECO:0000256" key="3">
    <source>
        <dbReference type="ARBA" id="ARBA00022643"/>
    </source>
</evidence>
<dbReference type="RefSeq" id="WP_089761342.1">
    <property type="nucleotide sequence ID" value="NZ_BKAT01000011.1"/>
</dbReference>
<evidence type="ECO:0000313" key="8">
    <source>
        <dbReference type="Proteomes" id="UP000199656"/>
    </source>
</evidence>
<feature type="binding site" evidence="5">
    <location>
        <position position="40"/>
    </location>
    <ligand>
        <name>FMN</name>
        <dbReference type="ChEBI" id="CHEBI:58210"/>
    </ligand>
</feature>
<proteinExistence type="inferred from homology"/>
<dbReference type="STRING" id="408074.SAMN05660909_02094"/>